<dbReference type="InterPro" id="IPR000086">
    <property type="entry name" value="NUDIX_hydrolase_dom"/>
</dbReference>
<reference evidence="2 3" key="1">
    <citation type="submission" date="2018-11" db="EMBL/GenBank/DDBJ databases">
        <title>Genomic Encyclopedia of Type Strains, Phase IV (KMG-IV): sequencing the most valuable type-strain genomes for metagenomic binning, comparative biology and taxonomic classification.</title>
        <authorList>
            <person name="Goeker M."/>
        </authorList>
    </citation>
    <scope>NUCLEOTIDE SEQUENCE [LARGE SCALE GENOMIC DNA]</scope>
    <source>
        <strain evidence="2 3">DSM 5900</strain>
    </source>
</reference>
<dbReference type="PROSITE" id="PS51462">
    <property type="entry name" value="NUDIX"/>
    <property type="match status" value="1"/>
</dbReference>
<dbReference type="Pfam" id="PF00293">
    <property type="entry name" value="NUDIX"/>
    <property type="match status" value="1"/>
</dbReference>
<dbReference type="AlphaFoldDB" id="A0A3N1LHS8"/>
<protein>
    <submittedName>
        <fullName evidence="2">NUDIX domain-containing protein</fullName>
    </submittedName>
</protein>
<dbReference type="SUPFAM" id="SSF55811">
    <property type="entry name" value="Nudix"/>
    <property type="match status" value="1"/>
</dbReference>
<dbReference type="RefSeq" id="WP_123690704.1">
    <property type="nucleotide sequence ID" value="NZ_AP019700.1"/>
</dbReference>
<evidence type="ECO:0000313" key="3">
    <source>
        <dbReference type="Proteomes" id="UP000278222"/>
    </source>
</evidence>
<evidence type="ECO:0000313" key="2">
    <source>
        <dbReference type="EMBL" id="ROP91087.1"/>
    </source>
</evidence>
<keyword evidence="3" id="KW-1185">Reference proteome</keyword>
<proteinExistence type="predicted"/>
<dbReference type="Gene3D" id="3.90.79.10">
    <property type="entry name" value="Nucleoside Triphosphate Pyrophosphohydrolase"/>
    <property type="match status" value="1"/>
</dbReference>
<name>A0A3N1LHS8_9PROT</name>
<evidence type="ECO:0000259" key="1">
    <source>
        <dbReference type="PROSITE" id="PS51462"/>
    </source>
</evidence>
<gene>
    <name evidence="2" type="ORF">EDC65_2949</name>
</gene>
<dbReference type="CDD" id="cd24161">
    <property type="entry name" value="NUDIX_ADPRase_Ndx2"/>
    <property type="match status" value="1"/>
</dbReference>
<dbReference type="OrthoDB" id="177518at2"/>
<feature type="domain" description="Nudix hydrolase" evidence="1">
    <location>
        <begin position="50"/>
        <end position="178"/>
    </location>
</feature>
<organism evidence="2 3">
    <name type="scientific">Stella humosa</name>
    <dbReference type="NCBI Taxonomy" id="94"/>
    <lineage>
        <taxon>Bacteria</taxon>
        <taxon>Pseudomonadati</taxon>
        <taxon>Pseudomonadota</taxon>
        <taxon>Alphaproteobacteria</taxon>
        <taxon>Rhodospirillales</taxon>
        <taxon>Stellaceae</taxon>
        <taxon>Stella</taxon>
    </lineage>
</organism>
<dbReference type="InterPro" id="IPR015797">
    <property type="entry name" value="NUDIX_hydrolase-like_dom_sf"/>
</dbReference>
<dbReference type="Proteomes" id="UP000278222">
    <property type="component" value="Unassembled WGS sequence"/>
</dbReference>
<accession>A0A3N1LHS8</accession>
<comment type="caution">
    <text evidence="2">The sequence shown here is derived from an EMBL/GenBank/DDBJ whole genome shotgun (WGS) entry which is preliminary data.</text>
</comment>
<dbReference type="EMBL" id="RJKX01000014">
    <property type="protein sequence ID" value="ROP91087.1"/>
    <property type="molecule type" value="Genomic_DNA"/>
</dbReference>
<sequence length="202" mass="22022">MSDTPADPAESNPWTIRQAEVRYENRWISVTHNDVLTPAGTPGVYGTVHYKNLAIGVIPVDADGATWLVGQFRFPLGAYSWEIPEGGGPHGIPPLESAMRELVEETGLVARAWAPILEMDLSNAVSDERAFAYLAWDLTQGQAMPEPTEQLQLRRLPLREVFAMVRAGGIRDALSVAALQALELRWRDGSLPAGLRAVLGPA</sequence>
<dbReference type="GO" id="GO:0003824">
    <property type="term" value="F:catalytic activity"/>
    <property type="evidence" value="ECO:0007669"/>
    <property type="project" value="UniProtKB-ARBA"/>
</dbReference>